<dbReference type="CDD" id="cd00685">
    <property type="entry name" value="Trans_IPPS_HT"/>
    <property type="match status" value="1"/>
</dbReference>
<feature type="compositionally biased region" description="Low complexity" evidence="7">
    <location>
        <begin position="405"/>
        <end position="415"/>
    </location>
</feature>
<dbReference type="SFLD" id="SFLDS00005">
    <property type="entry name" value="Isoprenoid_Synthase_Type_I"/>
    <property type="match status" value="1"/>
</dbReference>
<feature type="region of interest" description="Disordered" evidence="7">
    <location>
        <begin position="1"/>
        <end position="37"/>
    </location>
</feature>
<dbReference type="Pfam" id="PF00348">
    <property type="entry name" value="polyprenyl_synt"/>
    <property type="match status" value="1"/>
</dbReference>
<accession>A0ABQ2JKE7</accession>
<dbReference type="Proteomes" id="UP000600080">
    <property type="component" value="Unassembled WGS sequence"/>
</dbReference>
<evidence type="ECO:0000256" key="7">
    <source>
        <dbReference type="SAM" id="MobiDB-lite"/>
    </source>
</evidence>
<evidence type="ECO:0000256" key="4">
    <source>
        <dbReference type="ARBA" id="ARBA00022723"/>
    </source>
</evidence>
<comment type="cofactor">
    <cofactor evidence="1">
        <name>Mg(2+)</name>
        <dbReference type="ChEBI" id="CHEBI:18420"/>
    </cofactor>
</comment>
<comment type="caution">
    <text evidence="8">The sequence shown here is derived from an EMBL/GenBank/DDBJ whole genome shotgun (WGS) entry which is preliminary data.</text>
</comment>
<evidence type="ECO:0000256" key="2">
    <source>
        <dbReference type="ARBA" id="ARBA00006706"/>
    </source>
</evidence>
<proteinExistence type="inferred from homology"/>
<feature type="region of interest" description="Disordered" evidence="7">
    <location>
        <begin position="405"/>
        <end position="436"/>
    </location>
</feature>
<evidence type="ECO:0000256" key="3">
    <source>
        <dbReference type="ARBA" id="ARBA00022679"/>
    </source>
</evidence>
<dbReference type="SUPFAM" id="SSF48576">
    <property type="entry name" value="Terpenoid synthases"/>
    <property type="match status" value="1"/>
</dbReference>
<evidence type="ECO:0000256" key="5">
    <source>
        <dbReference type="ARBA" id="ARBA00022842"/>
    </source>
</evidence>
<name>A0ABQ2JKE7_9ACTN</name>
<evidence type="ECO:0000313" key="8">
    <source>
        <dbReference type="EMBL" id="GGN47330.1"/>
    </source>
</evidence>
<keyword evidence="4" id="KW-0479">Metal-binding</keyword>
<dbReference type="PROSITE" id="PS00723">
    <property type="entry name" value="POLYPRENYL_SYNTHASE_1"/>
    <property type="match status" value="1"/>
</dbReference>
<feature type="compositionally biased region" description="Basic and acidic residues" evidence="7">
    <location>
        <begin position="1"/>
        <end position="10"/>
    </location>
</feature>
<evidence type="ECO:0000256" key="1">
    <source>
        <dbReference type="ARBA" id="ARBA00001946"/>
    </source>
</evidence>
<dbReference type="InterPro" id="IPR000092">
    <property type="entry name" value="Polyprenyl_synt"/>
</dbReference>
<reference evidence="9" key="1">
    <citation type="journal article" date="2019" name="Int. J. Syst. Evol. Microbiol.">
        <title>The Global Catalogue of Microorganisms (GCM) 10K type strain sequencing project: providing services to taxonomists for standard genome sequencing and annotation.</title>
        <authorList>
            <consortium name="The Broad Institute Genomics Platform"/>
            <consortium name="The Broad Institute Genome Sequencing Center for Infectious Disease"/>
            <person name="Wu L."/>
            <person name="Ma J."/>
        </authorList>
    </citation>
    <scope>NUCLEOTIDE SEQUENCE [LARGE SCALE GENOMIC DNA]</scope>
    <source>
        <strain evidence="9">CGMCC 4.7323</strain>
    </source>
</reference>
<keyword evidence="9" id="KW-1185">Reference proteome</keyword>
<dbReference type="PANTHER" id="PTHR12001:SF85">
    <property type="entry name" value="SHORT CHAIN ISOPRENYL DIPHOSPHATE SYNTHASE"/>
    <property type="match status" value="1"/>
</dbReference>
<sequence>MHHTGAEHPSRTHHSPAFPRGQQQPDPPGPARARGPRYRRQITWRGAASVDRDVPAAVGSVLGDILRDRTASASALDEVFGRDVAERIARFTLDGGKRLRSQFLWWALRACGGGQDHDQVHRALRIAAALELIQTCALVHDDLMDASRLRRGRPTLHADITHQYADARRPGASEPLGAAAALLGGDLALAWADDTVAHLELPPEVGRRVQDIWTAMRTEMAAGQYLDLRAQATGATSLSEAIRIAYLKSGLYSVERPLALGAALAGADETATRALRAAGRSAGVAFQLRDDLHGVFGDPGQTGKPSGDDIREGKLTTLVAVARTRAVANDDKASVAVLDGCVGSAELTPADLAEVRHVLVVTGARSAVETKIARLVTQSIHHLTAAGLEPRARRRLHGLVCTAAGTSTISSSTSRPPEEPGPPPPSSDDTADVDRW</sequence>
<dbReference type="InterPro" id="IPR033749">
    <property type="entry name" value="Polyprenyl_synt_CS"/>
</dbReference>
<protein>
    <submittedName>
        <fullName evidence="8">Geranylgeranyl pyrophosphate synthase</fullName>
    </submittedName>
</protein>
<gene>
    <name evidence="8" type="ORF">GCM10012285_32950</name>
</gene>
<dbReference type="EMBL" id="BMND01000012">
    <property type="protein sequence ID" value="GGN47330.1"/>
    <property type="molecule type" value="Genomic_DNA"/>
</dbReference>
<comment type="similarity">
    <text evidence="2 6">Belongs to the FPP/GGPP synthase family.</text>
</comment>
<organism evidence="8 9">
    <name type="scientific">Streptomyces kronopolitis</name>
    <dbReference type="NCBI Taxonomy" id="1612435"/>
    <lineage>
        <taxon>Bacteria</taxon>
        <taxon>Bacillati</taxon>
        <taxon>Actinomycetota</taxon>
        <taxon>Actinomycetes</taxon>
        <taxon>Kitasatosporales</taxon>
        <taxon>Streptomycetaceae</taxon>
        <taxon>Streptomyces</taxon>
    </lineage>
</organism>
<dbReference type="InterPro" id="IPR008949">
    <property type="entry name" value="Isoprenoid_synthase_dom_sf"/>
</dbReference>
<dbReference type="PANTHER" id="PTHR12001">
    <property type="entry name" value="GERANYLGERANYL PYROPHOSPHATE SYNTHASE"/>
    <property type="match status" value="1"/>
</dbReference>
<keyword evidence="3 6" id="KW-0808">Transferase</keyword>
<keyword evidence="5" id="KW-0460">Magnesium</keyword>
<dbReference type="Gene3D" id="1.10.600.10">
    <property type="entry name" value="Farnesyl Diphosphate Synthase"/>
    <property type="match status" value="1"/>
</dbReference>
<evidence type="ECO:0000313" key="9">
    <source>
        <dbReference type="Proteomes" id="UP000600080"/>
    </source>
</evidence>
<evidence type="ECO:0000256" key="6">
    <source>
        <dbReference type="RuleBase" id="RU004466"/>
    </source>
</evidence>